<evidence type="ECO:0000313" key="2">
    <source>
        <dbReference type="EMBL" id="KAE8419272.1"/>
    </source>
</evidence>
<name>A0ABQ6WQ77_9EURO</name>
<gene>
    <name evidence="2" type="ORF">BDV36DRAFT_138880</name>
</gene>
<proteinExistence type="predicted"/>
<protein>
    <submittedName>
        <fullName evidence="2">Uncharacterized protein</fullName>
    </submittedName>
</protein>
<dbReference type="EMBL" id="ML735718">
    <property type="protein sequence ID" value="KAE8419272.1"/>
    <property type="molecule type" value="Genomic_DNA"/>
</dbReference>
<accession>A0ABQ6WQ77</accession>
<evidence type="ECO:0000313" key="3">
    <source>
        <dbReference type="Proteomes" id="UP000325395"/>
    </source>
</evidence>
<keyword evidence="3" id="KW-1185">Reference proteome</keyword>
<sequence length="155" mass="17238">MAAVKISQKGKAKSSGGTVGSGISSTYTLDNEKPTPKDDIASNMILQFHLDSRLILSVFHTPSVYSLSSEDHTYRHPSYSGRLHFDSRDCHNGTTPTPDWPGLGSCKGYTYYIDLMMGWGNCNFLPPASFSRMREPSINVLGYTYIYIDFRHVAS</sequence>
<dbReference type="Proteomes" id="UP000325395">
    <property type="component" value="Unassembled WGS sequence"/>
</dbReference>
<evidence type="ECO:0000256" key="1">
    <source>
        <dbReference type="SAM" id="MobiDB-lite"/>
    </source>
</evidence>
<organism evidence="2 3">
    <name type="scientific">Aspergillus pseudocaelatus</name>
    <dbReference type="NCBI Taxonomy" id="1825620"/>
    <lineage>
        <taxon>Eukaryota</taxon>
        <taxon>Fungi</taxon>
        <taxon>Dikarya</taxon>
        <taxon>Ascomycota</taxon>
        <taxon>Pezizomycotina</taxon>
        <taxon>Eurotiomycetes</taxon>
        <taxon>Eurotiomycetidae</taxon>
        <taxon>Eurotiales</taxon>
        <taxon>Aspergillaceae</taxon>
        <taxon>Aspergillus</taxon>
        <taxon>Aspergillus subgen. Circumdati</taxon>
    </lineage>
</organism>
<reference evidence="2 3" key="1">
    <citation type="submission" date="2019-04" db="EMBL/GenBank/DDBJ databases">
        <authorList>
            <consortium name="DOE Joint Genome Institute"/>
            <person name="Mondo S."/>
            <person name="Kjaerbolling I."/>
            <person name="Vesth T."/>
            <person name="Frisvad J.C."/>
            <person name="Nybo J.L."/>
            <person name="Theobald S."/>
            <person name="Kildgaard S."/>
            <person name="Isbrandt T."/>
            <person name="Kuo A."/>
            <person name="Sato A."/>
            <person name="Lyhne E.K."/>
            <person name="Kogle M.E."/>
            <person name="Wiebenga A."/>
            <person name="Kun R.S."/>
            <person name="Lubbers R.J."/>
            <person name="Makela M.R."/>
            <person name="Barry K."/>
            <person name="Chovatia M."/>
            <person name="Clum A."/>
            <person name="Daum C."/>
            <person name="Haridas S."/>
            <person name="He G."/>
            <person name="LaButti K."/>
            <person name="Lipzen A."/>
            <person name="Riley R."/>
            <person name="Salamov A."/>
            <person name="Simmons B.A."/>
            <person name="Magnuson J.K."/>
            <person name="Henrissat B."/>
            <person name="Mortensen U.H."/>
            <person name="Larsen T.O."/>
            <person name="Devries R.P."/>
            <person name="Grigoriev I.V."/>
            <person name="Machida M."/>
            <person name="Baker S.E."/>
            <person name="Andersen M.R."/>
            <person name="Cantor M.N."/>
            <person name="Hua S.X."/>
        </authorList>
    </citation>
    <scope>NUCLEOTIDE SEQUENCE [LARGE SCALE GENOMIC DNA]</scope>
    <source>
        <strain evidence="2 3">CBS 117616</strain>
    </source>
</reference>
<feature type="region of interest" description="Disordered" evidence="1">
    <location>
        <begin position="1"/>
        <end position="35"/>
    </location>
</feature>